<dbReference type="Pfam" id="PF13088">
    <property type="entry name" value="BNR_2"/>
    <property type="match status" value="1"/>
</dbReference>
<keyword evidence="3" id="KW-0378">Hydrolase</keyword>
<dbReference type="Proteomes" id="UP000245802">
    <property type="component" value="Chromosome"/>
</dbReference>
<dbReference type="PROSITE" id="PS00149">
    <property type="entry name" value="SULFATASE_2"/>
    <property type="match status" value="1"/>
</dbReference>
<dbReference type="PANTHER" id="PTHR42693:SF53">
    <property type="entry name" value="ENDO-4-O-SULFATASE"/>
    <property type="match status" value="1"/>
</dbReference>
<dbReference type="RefSeq" id="WP_010040162.1">
    <property type="nucleotide sequence ID" value="NZ_CP025958.1"/>
</dbReference>
<dbReference type="Gene3D" id="2.120.10.10">
    <property type="match status" value="2"/>
</dbReference>
<protein>
    <recommendedName>
        <fullName evidence="10">Arylsulfatase</fullName>
    </recommendedName>
</protein>
<dbReference type="InterPro" id="IPR017850">
    <property type="entry name" value="Alkaline_phosphatase_core_sf"/>
</dbReference>
<proteinExistence type="inferred from homology"/>
<evidence type="ECO:0000259" key="7">
    <source>
        <dbReference type="Pfam" id="PF13088"/>
    </source>
</evidence>
<dbReference type="CDD" id="cd15482">
    <property type="entry name" value="Sialidase_non-viral"/>
    <property type="match status" value="1"/>
</dbReference>
<dbReference type="KEGG" id="gog:C1280_29950"/>
<name>A0A2Z3HCW3_9BACT</name>
<organism evidence="8 9">
    <name type="scientific">Gemmata obscuriglobus</name>
    <dbReference type="NCBI Taxonomy" id="114"/>
    <lineage>
        <taxon>Bacteria</taxon>
        <taxon>Pseudomonadati</taxon>
        <taxon>Planctomycetota</taxon>
        <taxon>Planctomycetia</taxon>
        <taxon>Gemmatales</taxon>
        <taxon>Gemmataceae</taxon>
        <taxon>Gemmata</taxon>
    </lineage>
</organism>
<dbReference type="InterPro" id="IPR036278">
    <property type="entry name" value="Sialidase_sf"/>
</dbReference>
<dbReference type="Pfam" id="PF00884">
    <property type="entry name" value="Sulfatase"/>
    <property type="match status" value="1"/>
</dbReference>
<dbReference type="GO" id="GO:0046872">
    <property type="term" value="F:metal ion binding"/>
    <property type="evidence" value="ECO:0007669"/>
    <property type="project" value="UniProtKB-KW"/>
</dbReference>
<dbReference type="CDD" id="cd16026">
    <property type="entry name" value="GALNS_like"/>
    <property type="match status" value="1"/>
</dbReference>
<evidence type="ECO:0000313" key="9">
    <source>
        <dbReference type="Proteomes" id="UP000245802"/>
    </source>
</evidence>
<sequence length="861" mass="94213">MRRTLIIAALLFGTVPAARAAGTPNVVLIFADDLGYGDVGCFAGAGGAPAPDTPHLDKLAKQGVRLTDFHVSQAVCSASRASLLTGCYANRIGIHGALGPNARHGLHADETTLAEVCKSRGYATGMVGKWHLGHRPQFLPTRHGFDSYFGLPYSNDMWPEHPEAKKGTYPPLPLFENETVVNGNVTAADQSKLTAQYTERAVKFIAENKATPFFLYVAHTMPHVPLFVGDQFKGKSKQGLYGEVIQEIDWSVGEILKALDEHKLAQDTLVVFTSDNGPWLSYGNHAGSAGLLREGKGTSWEGGTRVPFIARWPEKIPAGATCDVPAMTIDLLPTVAKLIGAKLPERKIDGGDIFPLLRCAPDASMAHEAYFHYYATNELQAVRTRAWKLVLPHTYRTMQGQPAGKDGTPGRYKQVKIEKPELYHVSQDPGETQNVAAANPKIVTQLLELAEKARMELGDSLTKRTGTGTREAGLVKDAAPTPSLKKEGKDGSFAAELIFPLHKQHNHAPGIVECPNGDLLVSWYRGSGERSADDVAVYGARKKAGADTWSDAFLMADTPGFPDCNTTMWVDKDGKLWLFWPLILANSWESCLTSYRVSSDYQTGGAPKWEWQGTIPLKPKDFEGVMLREFEAWKKQVAAASKMPFEPDAAPLKKKVGDKLLSRLGWQPRCKPVVLGTGRVLLPLYSDTYDAGLMALSDDGGKTWTASQPLAGFGSIQPAVLERKDGTLVAYMRENGVFKKVRACESKDRGESWGTVYSTDLINPGSGLDAVRLASGNWLIVYNDTVKGRSRLAVSLSDDEGKTWKWTRHLEKHETGQYHYPAVIQSKDGAVHAVYSYFVADGKSMKHARFDEAWVKQGDGR</sequence>
<dbReference type="InterPro" id="IPR050738">
    <property type="entry name" value="Sulfatase"/>
</dbReference>
<evidence type="ECO:0000256" key="4">
    <source>
        <dbReference type="ARBA" id="ARBA00022837"/>
    </source>
</evidence>
<dbReference type="InterPro" id="IPR000917">
    <property type="entry name" value="Sulfatase_N"/>
</dbReference>
<evidence type="ECO:0000313" key="8">
    <source>
        <dbReference type="EMBL" id="AWM40795.1"/>
    </source>
</evidence>
<comment type="similarity">
    <text evidence="1">Belongs to the sulfatase family.</text>
</comment>
<dbReference type="InterPro" id="IPR024607">
    <property type="entry name" value="Sulfatase_CS"/>
</dbReference>
<dbReference type="InterPro" id="IPR011040">
    <property type="entry name" value="Sialidase"/>
</dbReference>
<reference evidence="8 9" key="1">
    <citation type="submission" date="2018-01" db="EMBL/GenBank/DDBJ databases">
        <title>G. obscuriglobus.</title>
        <authorList>
            <person name="Franke J."/>
            <person name="Blomberg W."/>
            <person name="Selmecki A."/>
        </authorList>
    </citation>
    <scope>NUCLEOTIDE SEQUENCE [LARGE SCALE GENOMIC DNA]</scope>
    <source>
        <strain evidence="8 9">DSM 5831</strain>
    </source>
</reference>
<dbReference type="SUPFAM" id="SSF53649">
    <property type="entry name" value="Alkaline phosphatase-like"/>
    <property type="match status" value="1"/>
</dbReference>
<feature type="domain" description="Sulfatase N-terminal" evidence="6">
    <location>
        <begin position="24"/>
        <end position="340"/>
    </location>
</feature>
<gene>
    <name evidence="8" type="ORF">C1280_29950</name>
</gene>
<dbReference type="AlphaFoldDB" id="A0A2Z3HCW3"/>
<accession>A0A2Z3HCW3</accession>
<feature type="domain" description="Sialidase" evidence="7">
    <location>
        <begin position="669"/>
        <end position="832"/>
    </location>
</feature>
<feature type="chain" id="PRO_5016259224" description="Arylsulfatase" evidence="5">
    <location>
        <begin position="21"/>
        <end position="861"/>
    </location>
</feature>
<dbReference type="Gene3D" id="3.40.720.10">
    <property type="entry name" value="Alkaline Phosphatase, subunit A"/>
    <property type="match status" value="1"/>
</dbReference>
<dbReference type="Pfam" id="PF14707">
    <property type="entry name" value="Sulfatase_C"/>
    <property type="match status" value="1"/>
</dbReference>
<evidence type="ECO:0000256" key="3">
    <source>
        <dbReference type="ARBA" id="ARBA00022801"/>
    </source>
</evidence>
<keyword evidence="5" id="KW-0732">Signal</keyword>
<dbReference type="EMBL" id="CP025958">
    <property type="protein sequence ID" value="AWM40795.1"/>
    <property type="molecule type" value="Genomic_DNA"/>
</dbReference>
<evidence type="ECO:0000256" key="5">
    <source>
        <dbReference type="SAM" id="SignalP"/>
    </source>
</evidence>
<dbReference type="SUPFAM" id="SSF50939">
    <property type="entry name" value="Sialidases"/>
    <property type="match status" value="1"/>
</dbReference>
<evidence type="ECO:0000256" key="1">
    <source>
        <dbReference type="ARBA" id="ARBA00008779"/>
    </source>
</evidence>
<keyword evidence="9" id="KW-1185">Reference proteome</keyword>
<dbReference type="Gene3D" id="3.30.1120.10">
    <property type="match status" value="1"/>
</dbReference>
<keyword evidence="2" id="KW-0479">Metal-binding</keyword>
<evidence type="ECO:0000259" key="6">
    <source>
        <dbReference type="Pfam" id="PF00884"/>
    </source>
</evidence>
<dbReference type="GO" id="GO:0004065">
    <property type="term" value="F:arylsulfatase activity"/>
    <property type="evidence" value="ECO:0007669"/>
    <property type="project" value="TreeGrafter"/>
</dbReference>
<feature type="signal peptide" evidence="5">
    <location>
        <begin position="1"/>
        <end position="20"/>
    </location>
</feature>
<dbReference type="OrthoDB" id="41724at2"/>
<dbReference type="PANTHER" id="PTHR42693">
    <property type="entry name" value="ARYLSULFATASE FAMILY MEMBER"/>
    <property type="match status" value="1"/>
</dbReference>
<keyword evidence="4" id="KW-0106">Calcium</keyword>
<evidence type="ECO:0000256" key="2">
    <source>
        <dbReference type="ARBA" id="ARBA00022723"/>
    </source>
</evidence>
<evidence type="ECO:0008006" key="10">
    <source>
        <dbReference type="Google" id="ProtNLM"/>
    </source>
</evidence>